<feature type="transmembrane region" description="Helical" evidence="1">
    <location>
        <begin position="96"/>
        <end position="122"/>
    </location>
</feature>
<keyword evidence="3" id="KW-1185">Reference proteome</keyword>
<dbReference type="AlphaFoldDB" id="A0A6A1UZ40"/>
<evidence type="ECO:0000313" key="2">
    <source>
        <dbReference type="EMBL" id="KAB1205652.1"/>
    </source>
</evidence>
<dbReference type="Proteomes" id="UP000516437">
    <property type="component" value="Chromosome 7"/>
</dbReference>
<keyword evidence="1" id="KW-1133">Transmembrane helix</keyword>
<proteinExistence type="predicted"/>
<protein>
    <submittedName>
        <fullName evidence="2">Uncharacterized protein</fullName>
    </submittedName>
</protein>
<reference evidence="2 3" key="1">
    <citation type="journal article" date="2019" name="Plant Biotechnol. J.">
        <title>The red bayberry genome and genetic basis of sex determination.</title>
        <authorList>
            <person name="Jia H.M."/>
            <person name="Jia H.J."/>
            <person name="Cai Q.L."/>
            <person name="Wang Y."/>
            <person name="Zhao H.B."/>
            <person name="Yang W.F."/>
            <person name="Wang G.Y."/>
            <person name="Li Y.H."/>
            <person name="Zhan D.L."/>
            <person name="Shen Y.T."/>
            <person name="Niu Q.F."/>
            <person name="Chang L."/>
            <person name="Qiu J."/>
            <person name="Zhao L."/>
            <person name="Xie H.B."/>
            <person name="Fu W.Y."/>
            <person name="Jin J."/>
            <person name="Li X.W."/>
            <person name="Jiao Y."/>
            <person name="Zhou C.C."/>
            <person name="Tu T."/>
            <person name="Chai C.Y."/>
            <person name="Gao J.L."/>
            <person name="Fan L.J."/>
            <person name="van de Weg E."/>
            <person name="Wang J.Y."/>
            <person name="Gao Z.S."/>
        </authorList>
    </citation>
    <scope>NUCLEOTIDE SEQUENCE [LARGE SCALE GENOMIC DNA]</scope>
    <source>
        <tissue evidence="2">Leaves</tissue>
    </source>
</reference>
<evidence type="ECO:0000256" key="1">
    <source>
        <dbReference type="SAM" id="Phobius"/>
    </source>
</evidence>
<dbReference type="PANTHER" id="PTHR38225">
    <property type="entry name" value="PROTEIN, PUTATIVE-RELATED"/>
    <property type="match status" value="1"/>
</dbReference>
<evidence type="ECO:0000313" key="3">
    <source>
        <dbReference type="Proteomes" id="UP000516437"/>
    </source>
</evidence>
<dbReference type="PANTHER" id="PTHR38225:SF3">
    <property type="entry name" value="RX N-TERMINAL DOMAIN-CONTAINING PROTEIN"/>
    <property type="match status" value="1"/>
</dbReference>
<name>A0A6A1UZ40_9ROSI</name>
<dbReference type="EMBL" id="RXIC02000025">
    <property type="protein sequence ID" value="KAB1205652.1"/>
    <property type="molecule type" value="Genomic_DNA"/>
</dbReference>
<organism evidence="2 3">
    <name type="scientific">Morella rubra</name>
    <name type="common">Chinese bayberry</name>
    <dbReference type="NCBI Taxonomy" id="262757"/>
    <lineage>
        <taxon>Eukaryota</taxon>
        <taxon>Viridiplantae</taxon>
        <taxon>Streptophyta</taxon>
        <taxon>Embryophyta</taxon>
        <taxon>Tracheophyta</taxon>
        <taxon>Spermatophyta</taxon>
        <taxon>Magnoliopsida</taxon>
        <taxon>eudicotyledons</taxon>
        <taxon>Gunneridae</taxon>
        <taxon>Pentapetalae</taxon>
        <taxon>rosids</taxon>
        <taxon>fabids</taxon>
        <taxon>Fagales</taxon>
        <taxon>Myricaceae</taxon>
        <taxon>Morella</taxon>
    </lineage>
</organism>
<keyword evidence="1" id="KW-0812">Transmembrane</keyword>
<comment type="caution">
    <text evidence="2">The sequence shown here is derived from an EMBL/GenBank/DDBJ whole genome shotgun (WGS) entry which is preliminary data.</text>
</comment>
<keyword evidence="1" id="KW-0472">Membrane</keyword>
<sequence>MASSLSPFCRLSRSRPICRNKYSFRYSRVRSQSFKDKEKPENIVDANLNILRQRIEELKRKETLTTCCTLRKEWCYRSVYVPKPRLETMLSESVELMAIATGSFGFVFLSGSLCICIVSLLAHLSNWHGDH</sequence>
<gene>
    <name evidence="2" type="ORF">CJ030_MR7G017824</name>
</gene>
<dbReference type="OrthoDB" id="1667576at2759"/>
<accession>A0A6A1UZ40</accession>